<accession>A0A6G3MEM2</accession>
<evidence type="ECO:0000256" key="3">
    <source>
        <dbReference type="PIRSR" id="PIRSR630564-1"/>
    </source>
</evidence>
<dbReference type="Pfam" id="PF06602">
    <property type="entry name" value="Myotub-related"/>
    <property type="match status" value="1"/>
</dbReference>
<dbReference type="InterPro" id="IPR010569">
    <property type="entry name" value="Myotubularin-like_Pase_dom"/>
</dbReference>
<feature type="domain" description="Myotubularin phosphatase" evidence="5">
    <location>
        <begin position="42"/>
        <end position="368"/>
    </location>
</feature>
<dbReference type="PANTHER" id="PTHR10807">
    <property type="entry name" value="MYOTUBULARIN-RELATED"/>
    <property type="match status" value="1"/>
</dbReference>
<dbReference type="InterPro" id="IPR030564">
    <property type="entry name" value="Myotubularin"/>
</dbReference>
<dbReference type="GO" id="GO:0004438">
    <property type="term" value="F:phosphatidylinositol-3-phosphate phosphatase activity"/>
    <property type="evidence" value="ECO:0007669"/>
    <property type="project" value="TreeGrafter"/>
</dbReference>
<dbReference type="PANTHER" id="PTHR10807:SF128">
    <property type="entry name" value="PHOSPHATIDYLINOSITOL-3,5-BISPHOSPHATE 3-PHOSPHATASE"/>
    <property type="match status" value="1"/>
</dbReference>
<sequence length="368" mass="42385">MFENENENCKKLHDELIKIIFPISNKATHPAFLFNEKFKNDGWEIYNPVAEFERMGIPNDLWRITNSNENFSLCPTYPKILAIPKNVTDETLNLIKKFRSKARIPVLSWVHPKNQCSITRCSQPQTGATKRNEDDENYILSIIKASPSCHKLIILDARPKINAVSNQAIGGGYEDAKHYSDAALLFLDIANIHSMRDSYNKLRELCMNKYNSSTWYSELQNTKWLDHVGKILSGAVKLAENVDRNRTSVVVHCSDGWDRTSQLTSLAMICLDPFYRSVIGFETLIEKEWCSFGHKFGQRYGIGDKNSADEERSPVFNQFLDCVWQILNQYPCAFEFTENLLLEIIQHMNSGLYGTFIFDNLCLREQNV</sequence>
<organism evidence="6">
    <name type="scientific">Henneguya salminicola</name>
    <name type="common">Myxosporean</name>
    <dbReference type="NCBI Taxonomy" id="69463"/>
    <lineage>
        <taxon>Eukaryota</taxon>
        <taxon>Metazoa</taxon>
        <taxon>Cnidaria</taxon>
        <taxon>Myxozoa</taxon>
        <taxon>Myxosporea</taxon>
        <taxon>Bivalvulida</taxon>
        <taxon>Platysporina</taxon>
        <taxon>Myxobolidae</taxon>
        <taxon>Henneguya</taxon>
    </lineage>
</organism>
<feature type="binding site" evidence="4">
    <location>
        <begin position="253"/>
        <end position="259"/>
    </location>
    <ligand>
        <name>substrate</name>
    </ligand>
</feature>
<dbReference type="EMBL" id="GHBP01000846">
    <property type="protein sequence ID" value="NDJ92488.1"/>
    <property type="molecule type" value="Transcribed_RNA"/>
</dbReference>
<name>A0A6G3MEM2_HENSL</name>
<dbReference type="GO" id="GO:0016020">
    <property type="term" value="C:membrane"/>
    <property type="evidence" value="ECO:0007669"/>
    <property type="project" value="TreeGrafter"/>
</dbReference>
<comment type="similarity">
    <text evidence="1">Belongs to the protein-tyrosine phosphatase family. Non-receptor class myotubularin subfamily.</text>
</comment>
<evidence type="ECO:0000259" key="5">
    <source>
        <dbReference type="PROSITE" id="PS51339"/>
    </source>
</evidence>
<keyword evidence="2" id="KW-0443">Lipid metabolism</keyword>
<dbReference type="InterPro" id="IPR016130">
    <property type="entry name" value="Tyr_Pase_AS"/>
</dbReference>
<feature type="active site" description="Phosphocysteine intermediate" evidence="3">
    <location>
        <position position="253"/>
    </location>
</feature>
<dbReference type="InterPro" id="IPR003595">
    <property type="entry name" value="Tyr_Pase_cat"/>
</dbReference>
<dbReference type="GO" id="GO:0005737">
    <property type="term" value="C:cytoplasm"/>
    <property type="evidence" value="ECO:0007669"/>
    <property type="project" value="TreeGrafter"/>
</dbReference>
<evidence type="ECO:0000256" key="2">
    <source>
        <dbReference type="ARBA" id="ARBA00023098"/>
    </source>
</evidence>
<protein>
    <submittedName>
        <fullName evidence="6">Myotubularin-related protein 2 (Trinotate prediction)</fullName>
    </submittedName>
</protein>
<feature type="binding site" evidence="4">
    <location>
        <begin position="191"/>
        <end position="192"/>
    </location>
    <ligand>
        <name>substrate</name>
    </ligand>
</feature>
<evidence type="ECO:0000256" key="4">
    <source>
        <dbReference type="PIRSR" id="PIRSR630564-2"/>
    </source>
</evidence>
<dbReference type="PROSITE" id="PS00383">
    <property type="entry name" value="TYR_PHOSPHATASE_1"/>
    <property type="match status" value="1"/>
</dbReference>
<dbReference type="GO" id="GO:0046856">
    <property type="term" value="P:phosphatidylinositol dephosphorylation"/>
    <property type="evidence" value="ECO:0007669"/>
    <property type="project" value="TreeGrafter"/>
</dbReference>
<dbReference type="PROSITE" id="PS51339">
    <property type="entry name" value="PPASE_MYOTUBULARIN"/>
    <property type="match status" value="1"/>
</dbReference>
<evidence type="ECO:0000313" key="6">
    <source>
        <dbReference type="EMBL" id="NDJ92488.1"/>
    </source>
</evidence>
<dbReference type="InterPro" id="IPR029021">
    <property type="entry name" value="Prot-tyrosine_phosphatase-like"/>
</dbReference>
<dbReference type="AlphaFoldDB" id="A0A6G3MEM2"/>
<proteinExistence type="inferred from homology"/>
<reference evidence="6" key="1">
    <citation type="submission" date="2018-11" db="EMBL/GenBank/DDBJ databases">
        <title>Henneguya salminicola genome and transcriptome.</title>
        <authorList>
            <person name="Yahalomi D."/>
            <person name="Atkinson S.D."/>
            <person name="Neuhof M."/>
            <person name="Chang E.S."/>
            <person name="Philippe H."/>
            <person name="Cartwright P."/>
            <person name="Bartholomew J.L."/>
            <person name="Huchon D."/>
        </authorList>
    </citation>
    <scope>NUCLEOTIDE SEQUENCE</scope>
    <source>
        <strain evidence="6">Hz1</strain>
        <tissue evidence="6">Whole</tissue>
    </source>
</reference>
<dbReference type="SMART" id="SM00404">
    <property type="entry name" value="PTPc_motif"/>
    <property type="match status" value="1"/>
</dbReference>
<evidence type="ECO:0000256" key="1">
    <source>
        <dbReference type="ARBA" id="ARBA00007471"/>
    </source>
</evidence>
<dbReference type="SUPFAM" id="SSF52799">
    <property type="entry name" value="(Phosphotyrosine protein) phosphatases II"/>
    <property type="match status" value="1"/>
</dbReference>
<dbReference type="GO" id="GO:0052629">
    <property type="term" value="F:phosphatidylinositol-3,5-bisphosphate 3-phosphatase activity"/>
    <property type="evidence" value="ECO:0007669"/>
    <property type="project" value="TreeGrafter"/>
</dbReference>